<feature type="chain" id="PRO_5004311750" evidence="13">
    <location>
        <begin position="19"/>
        <end position="216"/>
    </location>
</feature>
<dbReference type="Pfam" id="PF13853">
    <property type="entry name" value="7tm_4"/>
    <property type="match status" value="1"/>
</dbReference>
<evidence type="ECO:0000259" key="14">
    <source>
        <dbReference type="PROSITE" id="PS50262"/>
    </source>
</evidence>
<feature type="transmembrane region" description="Helical" evidence="12">
    <location>
        <begin position="164"/>
        <end position="185"/>
    </location>
</feature>
<evidence type="ECO:0000256" key="6">
    <source>
        <dbReference type="ARBA" id="ARBA00022725"/>
    </source>
</evidence>
<name>Q8NGD7_HUMAN</name>
<evidence type="ECO:0000256" key="4">
    <source>
        <dbReference type="ARBA" id="ARBA00022606"/>
    </source>
</evidence>
<evidence type="ECO:0000256" key="3">
    <source>
        <dbReference type="ARBA" id="ARBA00022475"/>
    </source>
</evidence>
<evidence type="ECO:0000256" key="11">
    <source>
        <dbReference type="ARBA" id="ARBA00023224"/>
    </source>
</evidence>
<evidence type="ECO:0000256" key="9">
    <source>
        <dbReference type="ARBA" id="ARBA00023136"/>
    </source>
</evidence>
<keyword evidence="11" id="KW-0807">Transducer</keyword>
<dbReference type="SUPFAM" id="SSF81321">
    <property type="entry name" value="Family A G protein-coupled receptor-like"/>
    <property type="match status" value="1"/>
</dbReference>
<dbReference type="AlphaFoldDB" id="Q8NGD7"/>
<accession>Q8NGD7</accession>
<dbReference type="GO" id="GO:0004930">
    <property type="term" value="F:G protein-coupled receptor activity"/>
    <property type="evidence" value="ECO:0007669"/>
    <property type="project" value="UniProtKB-KW"/>
</dbReference>
<keyword evidence="4" id="KW-0716">Sensory transduction</keyword>
<keyword evidence="5 12" id="KW-0812">Transmembrane</keyword>
<comment type="subcellular location">
    <subcellularLocation>
        <location evidence="2">Cell membrane</location>
        <topology evidence="2">Multi-pass membrane protein</topology>
    </subcellularLocation>
</comment>
<comment type="function">
    <text evidence="1">Odorant receptor.</text>
</comment>
<evidence type="ECO:0000256" key="5">
    <source>
        <dbReference type="ARBA" id="ARBA00022692"/>
    </source>
</evidence>
<reference evidence="15" key="1">
    <citation type="submission" date="2001-07" db="EMBL/GenBank/DDBJ databases">
        <title>Genome-wide discovery and analysis of human seven transmembrane helix receptor genes.</title>
        <authorList>
            <person name="Suwa M."/>
            <person name="Sato T."/>
            <person name="Okouchi I."/>
            <person name="Arita M."/>
            <person name="Futami K."/>
            <person name="Matsumoto S."/>
            <person name="Tsutsumi S."/>
            <person name="Aburatani H."/>
            <person name="Asai K."/>
            <person name="Akiyama Y."/>
        </authorList>
    </citation>
    <scope>NUCLEOTIDE SEQUENCE</scope>
    <source>
        <strain evidence="15">CBRC7TM_441</strain>
    </source>
</reference>
<feature type="transmembrane region" description="Helical" evidence="12">
    <location>
        <begin position="101"/>
        <end position="121"/>
    </location>
</feature>
<keyword evidence="3" id="KW-1003">Cell membrane</keyword>
<keyword evidence="7 12" id="KW-1133">Transmembrane helix</keyword>
<dbReference type="FunFam" id="1.20.1070.10:FF:000015">
    <property type="entry name" value="Olfactory receptor"/>
    <property type="match status" value="1"/>
</dbReference>
<evidence type="ECO:0000256" key="13">
    <source>
        <dbReference type="SAM" id="SignalP"/>
    </source>
</evidence>
<evidence type="ECO:0000313" key="15">
    <source>
        <dbReference type="EMBL" id="BAC06096.1"/>
    </source>
</evidence>
<evidence type="ECO:0000256" key="12">
    <source>
        <dbReference type="SAM" id="Phobius"/>
    </source>
</evidence>
<dbReference type="PANTHER" id="PTHR48001">
    <property type="entry name" value="OLFACTORY RECEPTOR"/>
    <property type="match status" value="1"/>
</dbReference>
<evidence type="ECO:0000256" key="8">
    <source>
        <dbReference type="ARBA" id="ARBA00023040"/>
    </source>
</evidence>
<feature type="domain" description="G-protein coupled receptors family 1 profile" evidence="14">
    <location>
        <begin position="8"/>
        <end position="216"/>
    </location>
</feature>
<evidence type="ECO:0000256" key="1">
    <source>
        <dbReference type="ARBA" id="ARBA00002936"/>
    </source>
</evidence>
<feature type="signal peptide" evidence="13">
    <location>
        <begin position="1"/>
        <end position="18"/>
    </location>
</feature>
<keyword evidence="6" id="KW-0552">Olfaction</keyword>
<evidence type="ECO:0000256" key="2">
    <source>
        <dbReference type="ARBA" id="ARBA00004651"/>
    </source>
</evidence>
<proteinExistence type="predicted"/>
<organism evidence="15">
    <name type="scientific">Homo sapiens</name>
    <name type="common">Human</name>
    <dbReference type="NCBI Taxonomy" id="9606"/>
    <lineage>
        <taxon>Eukaryota</taxon>
        <taxon>Metazoa</taxon>
        <taxon>Chordata</taxon>
        <taxon>Craniata</taxon>
        <taxon>Vertebrata</taxon>
        <taxon>Euteleostomi</taxon>
        <taxon>Mammalia</taxon>
        <taxon>Eutheria</taxon>
        <taxon>Euarchontoglires</taxon>
        <taxon>Primates</taxon>
        <taxon>Haplorrhini</taxon>
        <taxon>Catarrhini</taxon>
        <taxon>Hominidae</taxon>
        <taxon>Homo</taxon>
    </lineage>
</organism>
<dbReference type="EMBL" id="AB065878">
    <property type="protein sequence ID" value="BAC06096.1"/>
    <property type="molecule type" value="Genomic_DNA"/>
</dbReference>
<protein>
    <submittedName>
        <fullName evidence="15">Seven transmembrane helix receptor</fullName>
    </submittedName>
</protein>
<keyword evidence="13" id="KW-0732">Signal</keyword>
<dbReference type="InterPro" id="IPR000725">
    <property type="entry name" value="Olfact_rcpt"/>
</dbReference>
<dbReference type="InterPro" id="IPR017452">
    <property type="entry name" value="GPCR_Rhodpsn_7TM"/>
</dbReference>
<dbReference type="PRINTS" id="PR00245">
    <property type="entry name" value="OLFACTORYR"/>
</dbReference>
<dbReference type="PROSITE" id="PS50262">
    <property type="entry name" value="G_PROTEIN_RECEP_F1_2"/>
    <property type="match status" value="1"/>
</dbReference>
<dbReference type="GO" id="GO:0004984">
    <property type="term" value="F:olfactory receptor activity"/>
    <property type="evidence" value="ECO:0007669"/>
    <property type="project" value="InterPro"/>
</dbReference>
<dbReference type="GO" id="GO:0005886">
    <property type="term" value="C:plasma membrane"/>
    <property type="evidence" value="ECO:0007669"/>
    <property type="project" value="UniProtKB-SubCell"/>
</dbReference>
<evidence type="ECO:0000256" key="7">
    <source>
        <dbReference type="ARBA" id="ARBA00022989"/>
    </source>
</evidence>
<sequence length="216" mass="24026">MYLVTVLRNLLSILAVSSDSHLHTPMYFFLSNLCWADIGYTSATVPKMIVDTQSHGRVISHAGCLTQMSFLVLFACIEDMLLTVMAYDCFVAICCPLHYPVIVNPHLCVFFVLVSFFLSLLDSQLHSWIVLQFTIIKNVEISNFVCDPSQLLKLACSDSVINSIFIYFDSTMFGFLPISGILLSYSKIVPSVLRMSSSDGKYKAFSTCGSHLAVVC</sequence>
<keyword evidence="10 15" id="KW-0675">Receptor</keyword>
<keyword evidence="9 12" id="KW-0472">Membrane</keyword>
<keyword evidence="8" id="KW-0297">G-protein coupled receptor</keyword>
<dbReference type="Gene3D" id="1.20.1070.10">
    <property type="entry name" value="Rhodopsin 7-helix transmembrane proteins"/>
    <property type="match status" value="1"/>
</dbReference>
<feature type="transmembrane region" description="Helical" evidence="12">
    <location>
        <begin position="70"/>
        <end position="94"/>
    </location>
</feature>
<evidence type="ECO:0000256" key="10">
    <source>
        <dbReference type="ARBA" id="ARBA00023170"/>
    </source>
</evidence>